<dbReference type="InterPro" id="IPR028994">
    <property type="entry name" value="Integrin_alpha_N"/>
</dbReference>
<dbReference type="InterPro" id="IPR011519">
    <property type="entry name" value="UnbV_ASPIC"/>
</dbReference>
<evidence type="ECO:0000256" key="2">
    <source>
        <dbReference type="ARBA" id="ARBA00022737"/>
    </source>
</evidence>
<dbReference type="RefSeq" id="WP_289163231.1">
    <property type="nucleotide sequence ID" value="NZ_JASZZN010000006.1"/>
</dbReference>
<evidence type="ECO:0000256" key="1">
    <source>
        <dbReference type="ARBA" id="ARBA00022729"/>
    </source>
</evidence>
<comment type="caution">
    <text evidence="6">The sequence shown here is derived from an EMBL/GenBank/DDBJ whole genome shotgun (WGS) entry which is preliminary data.</text>
</comment>
<feature type="repeat" description="TPR" evidence="4">
    <location>
        <begin position="163"/>
        <end position="196"/>
    </location>
</feature>
<keyword evidence="7" id="KW-1185">Reference proteome</keyword>
<keyword evidence="1" id="KW-0732">Signal</keyword>
<name>A0ABT7PHJ3_9BACT</name>
<dbReference type="SUPFAM" id="SSF48452">
    <property type="entry name" value="TPR-like"/>
    <property type="match status" value="1"/>
</dbReference>
<gene>
    <name evidence="6" type="ORF">QTN89_09765</name>
</gene>
<dbReference type="PROSITE" id="PS50005">
    <property type="entry name" value="TPR"/>
    <property type="match status" value="1"/>
</dbReference>
<dbReference type="SMART" id="SM00191">
    <property type="entry name" value="Int_alpha"/>
    <property type="match status" value="2"/>
</dbReference>
<keyword evidence="4" id="KW-0802">TPR repeat</keyword>
<evidence type="ECO:0000256" key="3">
    <source>
        <dbReference type="ARBA" id="ARBA00023180"/>
    </source>
</evidence>
<dbReference type="InterPro" id="IPR019734">
    <property type="entry name" value="TPR_rpt"/>
</dbReference>
<dbReference type="PROSITE" id="PS51470">
    <property type="entry name" value="FG_GAP"/>
    <property type="match status" value="1"/>
</dbReference>
<dbReference type="PANTHER" id="PTHR16026:SF0">
    <property type="entry name" value="CARTILAGE ACIDIC PROTEIN 1"/>
    <property type="match status" value="1"/>
</dbReference>
<feature type="domain" description="ASPIC/UnbV" evidence="5">
    <location>
        <begin position="790"/>
        <end position="856"/>
    </location>
</feature>
<dbReference type="InterPro" id="IPR013517">
    <property type="entry name" value="FG-GAP"/>
</dbReference>
<evidence type="ECO:0000313" key="6">
    <source>
        <dbReference type="EMBL" id="MDM4015716.1"/>
    </source>
</evidence>
<dbReference type="InterPro" id="IPR013519">
    <property type="entry name" value="Int_alpha_beta-p"/>
</dbReference>
<evidence type="ECO:0000256" key="4">
    <source>
        <dbReference type="PROSITE-ProRule" id="PRU00339"/>
    </source>
</evidence>
<dbReference type="Pfam" id="PF13517">
    <property type="entry name" value="FG-GAP_3"/>
    <property type="match status" value="2"/>
</dbReference>
<dbReference type="Pfam" id="PF07593">
    <property type="entry name" value="UnbV_ASPIC"/>
    <property type="match status" value="1"/>
</dbReference>
<protein>
    <submittedName>
        <fullName evidence="6">FG-GAP-like repeat-containing protein</fullName>
    </submittedName>
</protein>
<dbReference type="Gene3D" id="1.25.40.10">
    <property type="entry name" value="Tetratricopeptide repeat domain"/>
    <property type="match status" value="2"/>
</dbReference>
<dbReference type="Gene3D" id="2.130.10.130">
    <property type="entry name" value="Integrin alpha, N-terminal"/>
    <property type="match status" value="2"/>
</dbReference>
<dbReference type="PANTHER" id="PTHR16026">
    <property type="entry name" value="CARTILAGE ACIDIC PROTEIN 1"/>
    <property type="match status" value="1"/>
</dbReference>
<reference evidence="6 7" key="1">
    <citation type="submission" date="2023-06" db="EMBL/GenBank/DDBJ databases">
        <title>Roseiconus lacunae JC819 isolated from Gulf of Mannar region, Tamil Nadu.</title>
        <authorList>
            <person name="Pk S."/>
            <person name="Ch S."/>
            <person name="Ch V.R."/>
        </authorList>
    </citation>
    <scope>NUCLEOTIDE SEQUENCE [LARGE SCALE GENOMIC DNA]</scope>
    <source>
        <strain evidence="6 7">JC819</strain>
    </source>
</reference>
<keyword evidence="2" id="KW-0677">Repeat</keyword>
<evidence type="ECO:0000259" key="5">
    <source>
        <dbReference type="Pfam" id="PF07593"/>
    </source>
</evidence>
<proteinExistence type="predicted"/>
<keyword evidence="3" id="KW-0325">Glycoprotein</keyword>
<evidence type="ECO:0000313" key="7">
    <source>
        <dbReference type="Proteomes" id="UP001239462"/>
    </source>
</evidence>
<organism evidence="6 7">
    <name type="scientific">Roseiconus lacunae</name>
    <dbReference type="NCBI Taxonomy" id="2605694"/>
    <lineage>
        <taxon>Bacteria</taxon>
        <taxon>Pseudomonadati</taxon>
        <taxon>Planctomycetota</taxon>
        <taxon>Planctomycetia</taxon>
        <taxon>Pirellulales</taxon>
        <taxon>Pirellulaceae</taxon>
        <taxon>Roseiconus</taxon>
    </lineage>
</organism>
<dbReference type="Proteomes" id="UP001239462">
    <property type="component" value="Unassembled WGS sequence"/>
</dbReference>
<dbReference type="SUPFAM" id="SSF69318">
    <property type="entry name" value="Integrin alpha N-terminal domain"/>
    <property type="match status" value="1"/>
</dbReference>
<sequence length="874" mass="97701">MNAFDWRIKVGDFSAAEANLRNGLRLEPGNVGINRLLAQLLNAQGRRYEASQYVRELIRLRAVTPIEILSLVDLSGPFYLASFDEFEKEGEVTLLQLGKARERYTKFNLPPDQILEQIQRIRSAFPQSIAAAAFHGRVLSETARFDELPGWFNQVPEGIAGHPEYWSAIGNWLVHIGEADASIRAFGEAVRLDPTDRESLRQMMQVLARQGNDSKVAHIRDNLVVLDRIFRIAKDAKHEEKLWIAEQLQRLARPWESVGWLIYDAQQMGDLRERIPQIRLRAEAIEQWERAGSEHQIRQARLTRLIGFSVSEIELPDVNGIRLPVESSSPMENREKLRFTDVAKQCGIDMTFQSGFPKDGKGFYPYQVNGGGIAVLDFDLDGCNDLYFANAGNDPREDKGSQPNRLFRSEADEQFVDVSRLTGVDSQGFGQGVAAGDLNQDGFQDLVVGNIGRNEVYLNQGDGTFVDVSDSLESLADSWTSCVGIADINGDMLPEIIEVNYIDDERSFDTRCDEGYLECQPQRFLAAADQVFLNQGDGQFLPWEGFPRGDETRQHGFGLVIANFDNEHGNDFFVANDGDLNHFWISGPSSKKELGPYQLTESASLRGCSIGRGGDSQACMGVAHADLDRDGTLDLLVTNFHHEPVNLFLQTSSGYFADEAVKYGLFEPTFSVLGFGTQAADFNNDGWMDLAALSGHVFNATDEGIPFRMKPQLFCGAASGFTLQEAKQIGHYWQQEQLGRTLATLDLHRDGKIDLVSSHLDRPMALLRNESSAERWLQLELFGVDSERDAIGAVAHVRCGAQQWHAWQTAGDGYMCSNEPVLHFGLGAFEHVDELTIDWPSGKSQRFTQLDVGQRYLVVEGVDEIQQRQKLSGN</sequence>
<accession>A0ABT7PHJ3</accession>
<dbReference type="InterPro" id="IPR011990">
    <property type="entry name" value="TPR-like_helical_dom_sf"/>
</dbReference>
<dbReference type="EMBL" id="JASZZN010000006">
    <property type="protein sequence ID" value="MDM4015716.1"/>
    <property type="molecule type" value="Genomic_DNA"/>
</dbReference>
<dbReference type="InterPro" id="IPR027039">
    <property type="entry name" value="Crtac1"/>
</dbReference>